<dbReference type="Proteomes" id="UP000475325">
    <property type="component" value="Unassembled WGS sequence"/>
</dbReference>
<dbReference type="AlphaFoldDB" id="A0A7C8JJ18"/>
<dbReference type="EMBL" id="WIQW01000014">
    <property type="protein sequence ID" value="KAF3105385.1"/>
    <property type="molecule type" value="Genomic_DNA"/>
</dbReference>
<reference evidence="1 2" key="1">
    <citation type="submission" date="2019-06" db="EMBL/GenBank/DDBJ databases">
        <authorList>
            <person name="Palmer J.M."/>
        </authorList>
    </citation>
    <scope>NUCLEOTIDE SEQUENCE [LARGE SCALE GENOMIC DNA]</scope>
    <source>
        <strain evidence="1 2">TWF102</strain>
    </source>
</reference>
<sequence length="317" mass="36294">MKKQLGFLRSPRKMRHMKYSWRLLVVWQDRETPSRGGSDDNRVTKLEFSSDNNLLVFRTNRIIKIWDVESGSLLGTLDDWYDYLYRERLIGLKGKHLNQEVETNSPDIKSDFRDHPYGSNRAWCKGFSFTGKLAFMPRLSLRDDVYALVQLRTFDPSLAIQKTRRLVSFRLGSSDTDSAFYNGSYTDIKFSPDGSLLVMESYGTVTLRNTASGQTLCTFGDENRRVTGTLTNFSSNGQRLIVAFHTQRSLRFTIYCLESLKPAPIMRLSHTQIWSSDLLLPQNLVAPQLSLTTDPLSLISTTGWFQFPPHDSYLTAG</sequence>
<accession>A0A7C8JJ18</accession>
<dbReference type="InterPro" id="IPR015943">
    <property type="entry name" value="WD40/YVTN_repeat-like_dom_sf"/>
</dbReference>
<dbReference type="SUPFAM" id="SSF82171">
    <property type="entry name" value="DPP6 N-terminal domain-like"/>
    <property type="match status" value="1"/>
</dbReference>
<evidence type="ECO:0000313" key="1">
    <source>
        <dbReference type="EMBL" id="KAF3105385.1"/>
    </source>
</evidence>
<comment type="caution">
    <text evidence="1">The sequence shown here is derived from an EMBL/GenBank/DDBJ whole genome shotgun (WGS) entry which is preliminary data.</text>
</comment>
<protein>
    <submittedName>
        <fullName evidence="1">Uncharacterized protein</fullName>
    </submittedName>
</protein>
<organism evidence="1 2">
    <name type="scientific">Orbilia oligospora</name>
    <name type="common">Nematode-trapping fungus</name>
    <name type="synonym">Arthrobotrys oligospora</name>
    <dbReference type="NCBI Taxonomy" id="2813651"/>
    <lineage>
        <taxon>Eukaryota</taxon>
        <taxon>Fungi</taxon>
        <taxon>Dikarya</taxon>
        <taxon>Ascomycota</taxon>
        <taxon>Pezizomycotina</taxon>
        <taxon>Orbiliomycetes</taxon>
        <taxon>Orbiliales</taxon>
        <taxon>Orbiliaceae</taxon>
        <taxon>Orbilia</taxon>
    </lineage>
</organism>
<gene>
    <name evidence="1" type="ORF">TWF102_002306</name>
</gene>
<name>A0A7C8JJ18_ORBOL</name>
<evidence type="ECO:0000313" key="2">
    <source>
        <dbReference type="Proteomes" id="UP000475325"/>
    </source>
</evidence>
<proteinExistence type="predicted"/>
<dbReference type="Gene3D" id="2.130.10.10">
    <property type="entry name" value="YVTN repeat-like/Quinoprotein amine dehydrogenase"/>
    <property type="match status" value="1"/>
</dbReference>